<dbReference type="InterPro" id="IPR052044">
    <property type="entry name" value="PKS_Associated_Protein"/>
</dbReference>
<name>A0A418M0A4_9BACT</name>
<gene>
    <name evidence="2" type="ORF">DYU11_25860</name>
</gene>
<sequence length="120" mass="14054">MDKINIIDKYSLFEDHWNPRVIGELNGQHVKIAKVKDEFIWHSHELEDELFLVWKGTLIMEFRDKTVEIAPGEMLIVPRGVEHRPQTNGEEVWIMMLEPTTTVNTGAVDNERTRKELESI</sequence>
<dbReference type="InterPro" id="IPR014710">
    <property type="entry name" value="RmlC-like_jellyroll"/>
</dbReference>
<dbReference type="AlphaFoldDB" id="A0A418M0A4"/>
<evidence type="ECO:0000259" key="1">
    <source>
        <dbReference type="Pfam" id="PF07883"/>
    </source>
</evidence>
<evidence type="ECO:0000313" key="2">
    <source>
        <dbReference type="EMBL" id="RIV18929.1"/>
    </source>
</evidence>
<accession>A0A418M0A4</accession>
<dbReference type="InterPro" id="IPR013096">
    <property type="entry name" value="Cupin_2"/>
</dbReference>
<comment type="caution">
    <text evidence="2">The sequence shown here is derived from an EMBL/GenBank/DDBJ whole genome shotgun (WGS) entry which is preliminary data.</text>
</comment>
<dbReference type="OrthoDB" id="9794183at2"/>
<dbReference type="Gene3D" id="2.60.120.10">
    <property type="entry name" value="Jelly Rolls"/>
    <property type="match status" value="1"/>
</dbReference>
<organism evidence="2 3">
    <name type="scientific">Fibrisoma montanum</name>
    <dbReference type="NCBI Taxonomy" id="2305895"/>
    <lineage>
        <taxon>Bacteria</taxon>
        <taxon>Pseudomonadati</taxon>
        <taxon>Bacteroidota</taxon>
        <taxon>Cytophagia</taxon>
        <taxon>Cytophagales</taxon>
        <taxon>Spirosomataceae</taxon>
        <taxon>Fibrisoma</taxon>
    </lineage>
</organism>
<dbReference type="RefSeq" id="WP_119670641.1">
    <property type="nucleotide sequence ID" value="NZ_QXED01000009.1"/>
</dbReference>
<dbReference type="Proteomes" id="UP000283523">
    <property type="component" value="Unassembled WGS sequence"/>
</dbReference>
<reference evidence="2 3" key="1">
    <citation type="submission" date="2018-08" db="EMBL/GenBank/DDBJ databases">
        <title>Fibrisoma montanum sp. nov., isolated from Danxia mountain soil.</title>
        <authorList>
            <person name="Huang Y."/>
        </authorList>
    </citation>
    <scope>NUCLEOTIDE SEQUENCE [LARGE SCALE GENOMIC DNA]</scope>
    <source>
        <strain evidence="2 3">HYT19</strain>
    </source>
</reference>
<dbReference type="PANTHER" id="PTHR36114:SF1">
    <property type="entry name" value="16.7 KDA PROTEIN IN WHIE LOCUS"/>
    <property type="match status" value="1"/>
</dbReference>
<dbReference type="Pfam" id="PF07883">
    <property type="entry name" value="Cupin_2"/>
    <property type="match status" value="1"/>
</dbReference>
<feature type="domain" description="Cupin type-2" evidence="1">
    <location>
        <begin position="35"/>
        <end position="91"/>
    </location>
</feature>
<evidence type="ECO:0000313" key="3">
    <source>
        <dbReference type="Proteomes" id="UP000283523"/>
    </source>
</evidence>
<dbReference type="CDD" id="cd02226">
    <property type="entry name" value="cupin_YdbB-like"/>
    <property type="match status" value="1"/>
</dbReference>
<dbReference type="PANTHER" id="PTHR36114">
    <property type="entry name" value="16.7 KDA PROTEIN IN WHIE LOCUS"/>
    <property type="match status" value="1"/>
</dbReference>
<dbReference type="InterPro" id="IPR011051">
    <property type="entry name" value="RmlC_Cupin_sf"/>
</dbReference>
<protein>
    <submittedName>
        <fullName evidence="2">Cupin domain-containing protein</fullName>
    </submittedName>
</protein>
<keyword evidence="3" id="KW-1185">Reference proteome</keyword>
<proteinExistence type="predicted"/>
<dbReference type="SUPFAM" id="SSF51182">
    <property type="entry name" value="RmlC-like cupins"/>
    <property type="match status" value="1"/>
</dbReference>
<dbReference type="EMBL" id="QXED01000009">
    <property type="protein sequence ID" value="RIV18929.1"/>
    <property type="molecule type" value="Genomic_DNA"/>
</dbReference>